<organism evidence="2 3">
    <name type="scientific">Plasmodium ovale curtisi</name>
    <dbReference type="NCBI Taxonomy" id="864141"/>
    <lineage>
        <taxon>Eukaryota</taxon>
        <taxon>Sar</taxon>
        <taxon>Alveolata</taxon>
        <taxon>Apicomplexa</taxon>
        <taxon>Aconoidasida</taxon>
        <taxon>Haemosporida</taxon>
        <taxon>Plasmodiidae</taxon>
        <taxon>Plasmodium</taxon>
        <taxon>Plasmodium (Plasmodium)</taxon>
    </lineage>
</organism>
<dbReference type="Proteomes" id="UP000078546">
    <property type="component" value="Unassembled WGS sequence"/>
</dbReference>
<evidence type="ECO:0000313" key="3">
    <source>
        <dbReference type="Proteomes" id="UP000078546"/>
    </source>
</evidence>
<dbReference type="EMBL" id="FLQV01001831">
    <property type="protein sequence ID" value="SBT00293.1"/>
    <property type="molecule type" value="Genomic_DNA"/>
</dbReference>
<dbReference type="EMBL" id="FLQU01000197">
    <property type="protein sequence ID" value="SBS82186.1"/>
    <property type="molecule type" value="Genomic_DNA"/>
</dbReference>
<sequence length="178" mass="20925">MFSSDDSGKNYHVYFCRKLLRNLESVCNVRNNIALVREQCKNLNKWLFYQIKPYKLTEDIINKIFNLLKHLPNEIINPEYCSYYSYNVNIKDSGNMIKLDNFVDNIPTIRSILKNSDPSKYLDEEGFFDVNGDSIDALHKFSPVGSMLRSRLQSWNGKNNFDEEQELFFYGTVNNNAY</sequence>
<dbReference type="AlphaFoldDB" id="A0A1A8X4X7"/>
<reference evidence="2" key="2">
    <citation type="submission" date="2016-05" db="EMBL/GenBank/DDBJ databases">
        <authorList>
            <person name="Lavstsen T."/>
            <person name="Jespersen J.S."/>
        </authorList>
    </citation>
    <scope>NUCLEOTIDE SEQUENCE [LARGE SCALE GENOMIC DNA]</scope>
</reference>
<accession>A0A1A8X4X7</accession>
<dbReference type="Proteomes" id="UP000078560">
    <property type="component" value="Unassembled WGS sequence"/>
</dbReference>
<gene>
    <name evidence="2" type="ORF">POVCU1_058980</name>
    <name evidence="1" type="ORF">POVCU2_0014310</name>
</gene>
<proteinExistence type="predicted"/>
<evidence type="ECO:0000313" key="2">
    <source>
        <dbReference type="EMBL" id="SBT00293.1"/>
    </source>
</evidence>
<evidence type="ECO:0000313" key="4">
    <source>
        <dbReference type="Proteomes" id="UP000078560"/>
    </source>
</evidence>
<reference evidence="3 4" key="1">
    <citation type="submission" date="2016-05" db="EMBL/GenBank/DDBJ databases">
        <authorList>
            <person name="Naeem Raeece"/>
        </authorList>
    </citation>
    <scope>NUCLEOTIDE SEQUENCE [LARGE SCALE GENOMIC DNA]</scope>
</reference>
<name>A0A1A8X4X7_PLAOA</name>
<evidence type="ECO:0000313" key="1">
    <source>
        <dbReference type="EMBL" id="SBS82186.1"/>
    </source>
</evidence>
<protein>
    <submittedName>
        <fullName evidence="2">PIR Superfamily Protein</fullName>
    </submittedName>
</protein>